<dbReference type="InterPro" id="IPR053191">
    <property type="entry name" value="DcsG_Biosynth_Enzyme"/>
</dbReference>
<dbReference type="Proteomes" id="UP001652504">
    <property type="component" value="Unassembled WGS sequence"/>
</dbReference>
<sequence>MKRCAFLTMDDTSEFFVYDHLAQRELETLGWHVESVSWRDASANWDDFAIVVIRSPWDYQDAPEAFMKVLSEIDDSSAMLLNDFTTVSWNMSKTYLADLADRGIGIVPTQYHEHFELGALKQALAAFSTDKLVIKPVVSANADFTYIIAADSLQESVLAYQQDFSDRPFMLQPYIHSIATEGEYSLFYFNGEYSHCILKTPKQGDFRVQEEHGGRLKCVEPEPTLLQAASDTINAITSTLLYARIDFIRHQDAFLLMEVELIEPSLYFNMDEQSAKRFADALEHTFHATQL</sequence>
<protein>
    <recommendedName>
        <fullName evidence="1">Prokaryotic glutathione synthetase ATP-binding domain-containing protein</fullName>
    </recommendedName>
</protein>
<evidence type="ECO:0000313" key="2">
    <source>
        <dbReference type="EMBL" id="MCV2886207.1"/>
    </source>
</evidence>
<comment type="caution">
    <text evidence="2">The sequence shown here is derived from an EMBL/GenBank/DDBJ whole genome shotgun (WGS) entry which is preliminary data.</text>
</comment>
<evidence type="ECO:0000259" key="1">
    <source>
        <dbReference type="Pfam" id="PF02955"/>
    </source>
</evidence>
<reference evidence="2 3" key="1">
    <citation type="submission" date="2022-10" db="EMBL/GenBank/DDBJ databases">
        <title>Aestuariibacter sp. AA17 isolated from Montipora capitata coral fragment.</title>
        <authorList>
            <person name="Emsley S.A."/>
            <person name="Pfannmuller K.M."/>
            <person name="Loughran R.M."/>
            <person name="Shlafstein M."/>
            <person name="Papke E."/>
            <person name="Saw J.H."/>
            <person name="Ushijima B."/>
            <person name="Videau P."/>
        </authorList>
    </citation>
    <scope>NUCLEOTIDE SEQUENCE [LARGE SCALE GENOMIC DNA]</scope>
    <source>
        <strain evidence="2 3">AA17</strain>
    </source>
</reference>
<accession>A0ABT3AD33</accession>
<name>A0ABT3AD33_9ALTE</name>
<dbReference type="RefSeq" id="WP_263713494.1">
    <property type="nucleotide sequence ID" value="NZ_JAOWKX010000009.1"/>
</dbReference>
<dbReference type="Pfam" id="PF02955">
    <property type="entry name" value="GSH-S_ATP"/>
    <property type="match status" value="1"/>
</dbReference>
<organism evidence="2 3">
    <name type="scientific">Fluctibacter corallii</name>
    <dbReference type="NCBI Taxonomy" id="2984329"/>
    <lineage>
        <taxon>Bacteria</taxon>
        <taxon>Pseudomonadati</taxon>
        <taxon>Pseudomonadota</taxon>
        <taxon>Gammaproteobacteria</taxon>
        <taxon>Alteromonadales</taxon>
        <taxon>Alteromonadaceae</taxon>
        <taxon>Fluctibacter</taxon>
    </lineage>
</organism>
<evidence type="ECO:0000313" key="3">
    <source>
        <dbReference type="Proteomes" id="UP001652504"/>
    </source>
</evidence>
<dbReference type="Gene3D" id="3.30.470.20">
    <property type="entry name" value="ATP-grasp fold, B domain"/>
    <property type="match status" value="1"/>
</dbReference>
<proteinExistence type="predicted"/>
<dbReference type="SUPFAM" id="SSF56059">
    <property type="entry name" value="Glutathione synthetase ATP-binding domain-like"/>
    <property type="match status" value="1"/>
</dbReference>
<dbReference type="EMBL" id="JAOWKX010000009">
    <property type="protein sequence ID" value="MCV2886207.1"/>
    <property type="molecule type" value="Genomic_DNA"/>
</dbReference>
<feature type="domain" description="Prokaryotic glutathione synthetase ATP-binding" evidence="1">
    <location>
        <begin position="129"/>
        <end position="264"/>
    </location>
</feature>
<dbReference type="PANTHER" id="PTHR39217:SF1">
    <property type="entry name" value="GLUTATHIONE SYNTHETASE"/>
    <property type="match status" value="1"/>
</dbReference>
<keyword evidence="3" id="KW-1185">Reference proteome</keyword>
<dbReference type="PANTHER" id="PTHR39217">
    <property type="match status" value="1"/>
</dbReference>
<dbReference type="InterPro" id="IPR004218">
    <property type="entry name" value="GSHS_ATP-bd"/>
</dbReference>
<gene>
    <name evidence="2" type="ORF">OE749_16055</name>
</gene>